<dbReference type="Gene3D" id="3.40.50.12650">
    <property type="match status" value="1"/>
</dbReference>
<gene>
    <name evidence="15" type="ORF">LAESUDRAFT_542480</name>
</gene>
<dbReference type="SUPFAM" id="SSF56281">
    <property type="entry name" value="Metallo-hydrolase/oxidoreductase"/>
    <property type="match status" value="1"/>
</dbReference>
<dbReference type="GO" id="GO:0036297">
    <property type="term" value="P:interstrand cross-link repair"/>
    <property type="evidence" value="ECO:0007669"/>
    <property type="project" value="TreeGrafter"/>
</dbReference>
<evidence type="ECO:0000256" key="13">
    <source>
        <dbReference type="SAM" id="MobiDB-lite"/>
    </source>
</evidence>
<keyword evidence="7" id="KW-0269">Exonuclease</keyword>
<dbReference type="GO" id="GO:0006303">
    <property type="term" value="P:double-strand break repair via nonhomologous end joining"/>
    <property type="evidence" value="ECO:0007669"/>
    <property type="project" value="TreeGrafter"/>
</dbReference>
<accession>A0A165FMP6</accession>
<organism evidence="15 16">
    <name type="scientific">Laetiporus sulphureus 93-53</name>
    <dbReference type="NCBI Taxonomy" id="1314785"/>
    <lineage>
        <taxon>Eukaryota</taxon>
        <taxon>Fungi</taxon>
        <taxon>Dikarya</taxon>
        <taxon>Basidiomycota</taxon>
        <taxon>Agaricomycotina</taxon>
        <taxon>Agaricomycetes</taxon>
        <taxon>Polyporales</taxon>
        <taxon>Laetiporus</taxon>
    </lineage>
</organism>
<dbReference type="GO" id="GO:0005634">
    <property type="term" value="C:nucleus"/>
    <property type="evidence" value="ECO:0007669"/>
    <property type="project" value="UniProtKB-SubCell"/>
</dbReference>
<dbReference type="GO" id="GO:0003684">
    <property type="term" value="F:damaged DNA binding"/>
    <property type="evidence" value="ECO:0007669"/>
    <property type="project" value="TreeGrafter"/>
</dbReference>
<feature type="region of interest" description="Disordered" evidence="13">
    <location>
        <begin position="599"/>
        <end position="661"/>
    </location>
</feature>
<evidence type="ECO:0000313" key="15">
    <source>
        <dbReference type="EMBL" id="KZT09201.1"/>
    </source>
</evidence>
<dbReference type="Pfam" id="PF07522">
    <property type="entry name" value="DRMBL"/>
    <property type="match status" value="1"/>
</dbReference>
<evidence type="ECO:0000313" key="16">
    <source>
        <dbReference type="Proteomes" id="UP000076871"/>
    </source>
</evidence>
<evidence type="ECO:0000256" key="12">
    <source>
        <dbReference type="ARBA" id="ARBA00042677"/>
    </source>
</evidence>
<evidence type="ECO:0000256" key="6">
    <source>
        <dbReference type="ARBA" id="ARBA00022801"/>
    </source>
</evidence>
<dbReference type="GeneID" id="63819903"/>
<dbReference type="OrthoDB" id="5561659at2759"/>
<evidence type="ECO:0000256" key="2">
    <source>
        <dbReference type="ARBA" id="ARBA00010304"/>
    </source>
</evidence>
<keyword evidence="4" id="KW-0255">Endonuclease</keyword>
<dbReference type="Proteomes" id="UP000076871">
    <property type="component" value="Unassembled WGS sequence"/>
</dbReference>
<comment type="subcellular location">
    <subcellularLocation>
        <location evidence="1">Nucleus</location>
    </subcellularLocation>
</comment>
<dbReference type="EMBL" id="KV427612">
    <property type="protein sequence ID" value="KZT09201.1"/>
    <property type="molecule type" value="Genomic_DNA"/>
</dbReference>
<feature type="compositionally biased region" description="Polar residues" evidence="13">
    <location>
        <begin position="527"/>
        <end position="544"/>
    </location>
</feature>
<keyword evidence="9" id="KW-0234">DNA repair</keyword>
<evidence type="ECO:0000256" key="4">
    <source>
        <dbReference type="ARBA" id="ARBA00022759"/>
    </source>
</evidence>
<protein>
    <recommendedName>
        <fullName evidence="11">Protein artemis</fullName>
    </recommendedName>
    <alternativeName>
        <fullName evidence="12">DNA cross-link repair 1C protein</fullName>
    </alternativeName>
</protein>
<feature type="compositionally biased region" description="Low complexity" evidence="13">
    <location>
        <begin position="514"/>
        <end position="526"/>
    </location>
</feature>
<evidence type="ECO:0000256" key="10">
    <source>
        <dbReference type="ARBA" id="ARBA00023242"/>
    </source>
</evidence>
<feature type="region of interest" description="Disordered" evidence="13">
    <location>
        <begin position="707"/>
        <end position="749"/>
    </location>
</feature>
<dbReference type="RefSeq" id="XP_040766941.1">
    <property type="nucleotide sequence ID" value="XM_040902872.1"/>
</dbReference>
<sequence length="896" mass="99071">MPPATPYNSVVRPYRIRVDDFSAPADPHAKQPLYLLSHTHTDHLYGLSARSFSGNVICSYDAKEMLLKHEVYIERALKDTEVRAEPVRTFSHLKINPRRLQDGGIDYTGSRDLLTTIPLNTPTEIQIDDQERVTITAFDANHCPGSVMFLIEGQYGAVLHTGDFRAEPWFLDSLRKNPYLQKYLVPPEIEVPEHKSATEERHTFNQTLNAIHLDTACLLSIINVPTKDDATSGLLSLMGLLPVTTLFFINAWTWGYEDVLKAIARAFNSPIHVDRYKHAVLSRIRGDPLLRSIITSDPSGTRFHACERFDRCEYVSVDGNGVLSPRGVAATLSKTGKHVVYINPVTMGATSWDLYLKETKAKLAQGQIINHLLVPLSRHSPLPELRAFVSMFKPKCVIPNTLDPTLKGLDWACIPQMFSGCFRSDDRHDAERDALVANLKAKELVEALSATDQDDRDVALKNLEGEGALEVAMRWAENSKTKRKLEVMKEYLIGVERVLVDRILNGSHRGSRGAGSSDSKSPSQSRLTGQGSANNVAATRTFQGRATRAETERAMALLRPNIPRRPYQSDEDTEDSDAEDERGRTAHYLFAEQAGVFSDHPLNVSEDTSPLISPVRKSPAAAQDALTQTPARSSERPPLTPESPHTPTGKEPEKLSASPMQDLEVHKKSGNAMKRKRTISSTRIQDTKVSMSVSSMQVVAEEYFGTSGSPLLDKRNLIQSSPTTKSQTEKTEKEGHRSKRPRIAEDSKNVTLRDDTTVTFVQKHAVKLSNATIPKPSGKRKIKGRVHSMNDPEVNASKCASNAPVTDASVLSLQYTRPVKFNSALAKLKPRWRKVAEKLAHALGRQAPEVNETASSMQLPTHHAYASVSVEAPGILSKSAASGARKDGYESNSPSL</sequence>
<feature type="domain" description="DNA repair metallo-beta-lactamase" evidence="14">
    <location>
        <begin position="289"/>
        <end position="401"/>
    </location>
</feature>
<dbReference type="Gene3D" id="3.60.15.10">
    <property type="entry name" value="Ribonuclease Z/Hydroxyacylglutathione hydrolase-like"/>
    <property type="match status" value="1"/>
</dbReference>
<dbReference type="GO" id="GO:0006310">
    <property type="term" value="P:DNA recombination"/>
    <property type="evidence" value="ECO:0007669"/>
    <property type="project" value="UniProtKB-KW"/>
</dbReference>
<evidence type="ECO:0000256" key="11">
    <source>
        <dbReference type="ARBA" id="ARBA00039759"/>
    </source>
</evidence>
<name>A0A165FMP6_9APHY</name>
<dbReference type="AlphaFoldDB" id="A0A165FMP6"/>
<dbReference type="InterPro" id="IPR011084">
    <property type="entry name" value="DRMBL"/>
</dbReference>
<keyword evidence="16" id="KW-1185">Reference proteome</keyword>
<keyword evidence="3" id="KW-0540">Nuclease</keyword>
<dbReference type="STRING" id="1314785.A0A165FMP6"/>
<keyword evidence="6" id="KW-0378">Hydrolase</keyword>
<dbReference type="GO" id="GO:0000723">
    <property type="term" value="P:telomere maintenance"/>
    <property type="evidence" value="ECO:0007669"/>
    <property type="project" value="TreeGrafter"/>
</dbReference>
<evidence type="ECO:0000256" key="1">
    <source>
        <dbReference type="ARBA" id="ARBA00004123"/>
    </source>
</evidence>
<dbReference type="GO" id="GO:0035312">
    <property type="term" value="F:5'-3' DNA exonuclease activity"/>
    <property type="evidence" value="ECO:0007669"/>
    <property type="project" value="TreeGrafter"/>
</dbReference>
<comment type="similarity">
    <text evidence="2">Belongs to the DNA repair metallo-beta-lactamase (DRMBL) family.</text>
</comment>
<proteinExistence type="inferred from homology"/>
<evidence type="ECO:0000256" key="5">
    <source>
        <dbReference type="ARBA" id="ARBA00022763"/>
    </source>
</evidence>
<feature type="compositionally biased region" description="Acidic residues" evidence="13">
    <location>
        <begin position="569"/>
        <end position="580"/>
    </location>
</feature>
<dbReference type="InParanoid" id="A0A165FMP6"/>
<evidence type="ECO:0000256" key="9">
    <source>
        <dbReference type="ARBA" id="ARBA00023204"/>
    </source>
</evidence>
<keyword evidence="8" id="KW-0233">DNA recombination</keyword>
<reference evidence="15 16" key="1">
    <citation type="journal article" date="2016" name="Mol. Biol. Evol.">
        <title>Comparative Genomics of Early-Diverging Mushroom-Forming Fungi Provides Insights into the Origins of Lignocellulose Decay Capabilities.</title>
        <authorList>
            <person name="Nagy L.G."/>
            <person name="Riley R."/>
            <person name="Tritt A."/>
            <person name="Adam C."/>
            <person name="Daum C."/>
            <person name="Floudas D."/>
            <person name="Sun H."/>
            <person name="Yadav J.S."/>
            <person name="Pangilinan J."/>
            <person name="Larsson K.H."/>
            <person name="Matsuura K."/>
            <person name="Barry K."/>
            <person name="Labutti K."/>
            <person name="Kuo R."/>
            <person name="Ohm R.A."/>
            <person name="Bhattacharya S.S."/>
            <person name="Shirouzu T."/>
            <person name="Yoshinaga Y."/>
            <person name="Martin F.M."/>
            <person name="Grigoriev I.V."/>
            <person name="Hibbett D.S."/>
        </authorList>
    </citation>
    <scope>NUCLEOTIDE SEQUENCE [LARGE SCALE GENOMIC DNA]</scope>
    <source>
        <strain evidence="15 16">93-53</strain>
    </source>
</reference>
<keyword evidence="10" id="KW-0539">Nucleus</keyword>
<dbReference type="PANTHER" id="PTHR23240">
    <property type="entry name" value="DNA CROSS-LINK REPAIR PROTEIN PSO2/SNM1-RELATED"/>
    <property type="match status" value="1"/>
</dbReference>
<keyword evidence="5" id="KW-0227">DNA damage</keyword>
<dbReference type="InterPro" id="IPR036866">
    <property type="entry name" value="RibonucZ/Hydroxyglut_hydro"/>
</dbReference>
<dbReference type="GO" id="GO:0004519">
    <property type="term" value="F:endonuclease activity"/>
    <property type="evidence" value="ECO:0007669"/>
    <property type="project" value="UniProtKB-KW"/>
</dbReference>
<feature type="region of interest" description="Disordered" evidence="13">
    <location>
        <begin position="507"/>
        <end position="582"/>
    </location>
</feature>
<dbReference type="PANTHER" id="PTHR23240:SF8">
    <property type="entry name" value="PROTEIN ARTEMIS"/>
    <property type="match status" value="1"/>
</dbReference>
<evidence type="ECO:0000256" key="3">
    <source>
        <dbReference type="ARBA" id="ARBA00022722"/>
    </source>
</evidence>
<evidence type="ECO:0000256" key="8">
    <source>
        <dbReference type="ARBA" id="ARBA00023172"/>
    </source>
</evidence>
<evidence type="ECO:0000256" key="7">
    <source>
        <dbReference type="ARBA" id="ARBA00022839"/>
    </source>
</evidence>
<evidence type="ECO:0000259" key="14">
    <source>
        <dbReference type="Pfam" id="PF07522"/>
    </source>
</evidence>